<accession>A0A1H1N6Z5</accession>
<evidence type="ECO:0000256" key="1">
    <source>
        <dbReference type="SAM" id="Phobius"/>
    </source>
</evidence>
<dbReference type="AlphaFoldDB" id="A0A1H1N6Z5"/>
<keyword evidence="1" id="KW-1133">Transmembrane helix</keyword>
<name>A0A1H1N6Z5_9ACTN</name>
<feature type="transmembrane region" description="Helical" evidence="1">
    <location>
        <begin position="65"/>
        <end position="86"/>
    </location>
</feature>
<feature type="transmembrane region" description="Helical" evidence="1">
    <location>
        <begin position="36"/>
        <end position="59"/>
    </location>
</feature>
<dbReference type="EMBL" id="LT629772">
    <property type="protein sequence ID" value="SDR94793.1"/>
    <property type="molecule type" value="Genomic_DNA"/>
</dbReference>
<proteinExistence type="predicted"/>
<keyword evidence="3" id="KW-1185">Reference proteome</keyword>
<reference evidence="2 3" key="1">
    <citation type="submission" date="2016-10" db="EMBL/GenBank/DDBJ databases">
        <authorList>
            <person name="de Groot N.N."/>
        </authorList>
    </citation>
    <scope>NUCLEOTIDE SEQUENCE [LARGE SCALE GENOMIC DNA]</scope>
    <source>
        <strain evidence="2 3">DSM 21800</strain>
    </source>
</reference>
<organism evidence="2 3">
    <name type="scientific">Microlunatus soli</name>
    <dbReference type="NCBI Taxonomy" id="630515"/>
    <lineage>
        <taxon>Bacteria</taxon>
        <taxon>Bacillati</taxon>
        <taxon>Actinomycetota</taxon>
        <taxon>Actinomycetes</taxon>
        <taxon>Propionibacteriales</taxon>
        <taxon>Propionibacteriaceae</taxon>
        <taxon>Microlunatus</taxon>
    </lineage>
</organism>
<dbReference type="InterPro" id="IPR009937">
    <property type="entry name" value="Phage_holin_3_6"/>
</dbReference>
<sequence length="124" mass="12778">MTDLSDQLVRLIRDELQLAKVDLADSARHAGLGIGMFGAAGILALFGLGGLIATAMIALALVAPWWLAALIISLAVLVVAGILALIGRGQALKAPPPAGQLIASMKADVDAVKEGRHHDDKPSK</sequence>
<keyword evidence="1" id="KW-0812">Transmembrane</keyword>
<dbReference type="STRING" id="630515.SAMN04489812_0406"/>
<dbReference type="Pfam" id="PF07332">
    <property type="entry name" value="Phage_holin_3_6"/>
    <property type="match status" value="1"/>
</dbReference>
<gene>
    <name evidence="2" type="ORF">SAMN04489812_0406</name>
</gene>
<dbReference type="Proteomes" id="UP000199103">
    <property type="component" value="Chromosome I"/>
</dbReference>
<keyword evidence="1" id="KW-0472">Membrane</keyword>
<evidence type="ECO:0000313" key="2">
    <source>
        <dbReference type="EMBL" id="SDR94793.1"/>
    </source>
</evidence>
<evidence type="ECO:0000313" key="3">
    <source>
        <dbReference type="Proteomes" id="UP000199103"/>
    </source>
</evidence>
<protein>
    <submittedName>
        <fullName evidence="2">Putative Holin-X, holin superfamily III</fullName>
    </submittedName>
</protein>